<dbReference type="EMBL" id="CP000806">
    <property type="protein sequence ID" value="ACB50910.1"/>
    <property type="molecule type" value="Genomic_DNA"/>
</dbReference>
<evidence type="ECO:0000256" key="4">
    <source>
        <dbReference type="SAM" id="Phobius"/>
    </source>
</evidence>
<dbReference type="InterPro" id="IPR011009">
    <property type="entry name" value="Kinase-like_dom_sf"/>
</dbReference>
<dbReference type="SUPFAM" id="SSF56112">
    <property type="entry name" value="Protein kinase-like (PK-like)"/>
    <property type="match status" value="1"/>
</dbReference>
<dbReference type="STRING" id="43989.cce_1560"/>
<dbReference type="KEGG" id="cyt:cce_1560"/>
<keyword evidence="6" id="KW-0808">Transferase</keyword>
<dbReference type="Gene3D" id="1.10.510.10">
    <property type="entry name" value="Transferase(Phosphotransferase) domain 1"/>
    <property type="match status" value="1"/>
</dbReference>
<evidence type="ECO:0000313" key="6">
    <source>
        <dbReference type="EMBL" id="ACB50910.1"/>
    </source>
</evidence>
<reference evidence="6 7" key="1">
    <citation type="journal article" date="2008" name="Proc. Natl. Acad. Sci. U.S.A.">
        <title>The genome of Cyanothece 51142, a unicellular diazotrophic cyanobacterium important in the marine nitrogen cycle.</title>
        <authorList>
            <person name="Welsh E.A."/>
            <person name="Liberton M."/>
            <person name="Stoeckel J."/>
            <person name="Loh T."/>
            <person name="Elvitigala T."/>
            <person name="Wang C."/>
            <person name="Wollam A."/>
            <person name="Fulton R.S."/>
            <person name="Clifton S.W."/>
            <person name="Jacobs J.M."/>
            <person name="Aurora R."/>
            <person name="Ghosh B.K."/>
            <person name="Sherman L.A."/>
            <person name="Smith R.D."/>
            <person name="Wilson R.K."/>
            <person name="Pakrasi H.B."/>
        </authorList>
    </citation>
    <scope>NUCLEOTIDE SEQUENCE [LARGE SCALE GENOMIC DNA]</scope>
    <source>
        <strain evidence="7">ATCC 51142 / BH68</strain>
    </source>
</reference>
<keyword evidence="1" id="KW-0547">Nucleotide-binding</keyword>
<feature type="domain" description="Protein kinase" evidence="5">
    <location>
        <begin position="13"/>
        <end position="271"/>
    </location>
</feature>
<dbReference type="OrthoDB" id="5518868at2"/>
<evidence type="ECO:0000313" key="7">
    <source>
        <dbReference type="Proteomes" id="UP000001203"/>
    </source>
</evidence>
<keyword evidence="3" id="KW-0175">Coiled coil</keyword>
<evidence type="ECO:0000259" key="5">
    <source>
        <dbReference type="PROSITE" id="PS50011"/>
    </source>
</evidence>
<keyword evidence="6" id="KW-0723">Serine/threonine-protein kinase</keyword>
<dbReference type="Pfam" id="PF00069">
    <property type="entry name" value="Pkinase"/>
    <property type="match status" value="1"/>
</dbReference>
<dbReference type="GO" id="GO:0004674">
    <property type="term" value="F:protein serine/threonine kinase activity"/>
    <property type="evidence" value="ECO:0007669"/>
    <property type="project" value="UniProtKB-KW"/>
</dbReference>
<dbReference type="Proteomes" id="UP000001203">
    <property type="component" value="Chromosome circular"/>
</dbReference>
<dbReference type="RefSeq" id="WP_009544366.1">
    <property type="nucleotide sequence ID" value="NC_010546.1"/>
</dbReference>
<keyword evidence="2" id="KW-0067">ATP-binding</keyword>
<dbReference type="HOGENOM" id="CLU_000288_135_7_3"/>
<feature type="transmembrane region" description="Helical" evidence="4">
    <location>
        <begin position="339"/>
        <end position="364"/>
    </location>
</feature>
<accession>B1WXS3</accession>
<sequence>MEQLIGQVLNHQYCIKSLLGRQKGRRTFLADDLPTGSTVVVKILLLSPEFTWDDLKLFEREAATLKSLNHTSIPQYIDYFELETELGKGFALVQNYIEAKSLQNWIESGRSFSEEEIKNIAIQLLNILNYLHQRQPSVIHRDIKPSNILLGDRSGHNVGQVYLVDFGSVQTVLHGGTKTIVGTYGYMPPEQFGDRCLPASDLYAVGATLIYLATGYPPNELPQKEMRLLFADKVNLSVNMVNWLQWLTEPSLDLRLNSAEEALEALQEDRLQKSHSTKLVQPTGSKIRLRQTLEMFDILIPPHGFHLALIPLIGFAVAWNSFLLVWYAGALATWSSGGWFAALFAICHLGVGIGLIWAILFALFGTIRLRITSSEIILVYKILGLVCSPWLKASRQDIIKLEQTALSYKKDSDGDQVQIPSKINIWAGTKKFSLGDNLSDPELDWLAYNLSNWLKLPISKQ</sequence>
<dbReference type="PANTHER" id="PTHR24363">
    <property type="entry name" value="SERINE/THREONINE PROTEIN KINASE"/>
    <property type="match status" value="1"/>
</dbReference>
<protein>
    <submittedName>
        <fullName evidence="6">Serine/threonine protein kinase</fullName>
    </submittedName>
</protein>
<dbReference type="Gene3D" id="3.30.200.20">
    <property type="entry name" value="Phosphorylase Kinase, domain 1"/>
    <property type="match status" value="1"/>
</dbReference>
<keyword evidence="4" id="KW-1133">Transmembrane helix</keyword>
<keyword evidence="6" id="KW-0418">Kinase</keyword>
<organism evidence="6 7">
    <name type="scientific">Crocosphaera subtropica (strain ATCC 51142 / BH68)</name>
    <name type="common">Cyanothece sp. (strain ATCC 51142)</name>
    <dbReference type="NCBI Taxonomy" id="43989"/>
    <lineage>
        <taxon>Bacteria</taxon>
        <taxon>Bacillati</taxon>
        <taxon>Cyanobacteriota</taxon>
        <taxon>Cyanophyceae</taxon>
        <taxon>Oscillatoriophycideae</taxon>
        <taxon>Chroococcales</taxon>
        <taxon>Aphanothecaceae</taxon>
        <taxon>Crocosphaera</taxon>
        <taxon>Crocosphaera subtropica</taxon>
    </lineage>
</organism>
<dbReference type="SMART" id="SM00220">
    <property type="entry name" value="S_TKc"/>
    <property type="match status" value="1"/>
</dbReference>
<dbReference type="InterPro" id="IPR008271">
    <property type="entry name" value="Ser/Thr_kinase_AS"/>
</dbReference>
<dbReference type="PANTHER" id="PTHR24363:SF7">
    <property type="entry name" value="SERINE_THREONINE-PROTEIN KINASE-LIKE PROTEIN E"/>
    <property type="match status" value="1"/>
</dbReference>
<feature type="coiled-coil region" evidence="3">
    <location>
        <begin position="249"/>
        <end position="276"/>
    </location>
</feature>
<gene>
    <name evidence="6" type="ordered locus">cce_1560</name>
</gene>
<proteinExistence type="predicted"/>
<keyword evidence="7" id="KW-1185">Reference proteome</keyword>
<dbReference type="CDD" id="cd14014">
    <property type="entry name" value="STKc_PknB_like"/>
    <property type="match status" value="1"/>
</dbReference>
<dbReference type="GO" id="GO:0005524">
    <property type="term" value="F:ATP binding"/>
    <property type="evidence" value="ECO:0007669"/>
    <property type="project" value="UniProtKB-KW"/>
</dbReference>
<keyword evidence="4" id="KW-0472">Membrane</keyword>
<dbReference type="PROSITE" id="PS50011">
    <property type="entry name" value="PROTEIN_KINASE_DOM"/>
    <property type="match status" value="1"/>
</dbReference>
<evidence type="ECO:0000256" key="3">
    <source>
        <dbReference type="SAM" id="Coils"/>
    </source>
</evidence>
<keyword evidence="4" id="KW-0812">Transmembrane</keyword>
<dbReference type="InterPro" id="IPR000719">
    <property type="entry name" value="Prot_kinase_dom"/>
</dbReference>
<feature type="transmembrane region" description="Helical" evidence="4">
    <location>
        <begin position="305"/>
        <end position="327"/>
    </location>
</feature>
<dbReference type="AlphaFoldDB" id="B1WXS3"/>
<dbReference type="eggNOG" id="COG0515">
    <property type="taxonomic scope" value="Bacteria"/>
</dbReference>
<dbReference type="PROSITE" id="PS00108">
    <property type="entry name" value="PROTEIN_KINASE_ST"/>
    <property type="match status" value="1"/>
</dbReference>
<name>B1WXS3_CROS5</name>
<evidence type="ECO:0000256" key="1">
    <source>
        <dbReference type="ARBA" id="ARBA00022741"/>
    </source>
</evidence>
<evidence type="ECO:0000256" key="2">
    <source>
        <dbReference type="ARBA" id="ARBA00022840"/>
    </source>
</evidence>